<proteinExistence type="predicted"/>
<gene>
    <name evidence="2" type="ORF">DHW29_00575</name>
</gene>
<protein>
    <submittedName>
        <fullName evidence="2">Uncharacterized protein</fullName>
    </submittedName>
</protein>
<accession>A0A3D2SJ64</accession>
<dbReference type="AlphaFoldDB" id="A0A3D2SJ64"/>
<dbReference type="EMBL" id="DPVE01000012">
    <property type="protein sequence ID" value="HCK28842.1"/>
    <property type="molecule type" value="Genomic_DNA"/>
</dbReference>
<keyword evidence="1" id="KW-0732">Signal</keyword>
<organism evidence="2 3">
    <name type="scientific">Acinetobacter ursingii</name>
    <dbReference type="NCBI Taxonomy" id="108980"/>
    <lineage>
        <taxon>Bacteria</taxon>
        <taxon>Pseudomonadati</taxon>
        <taxon>Pseudomonadota</taxon>
        <taxon>Gammaproteobacteria</taxon>
        <taxon>Moraxellales</taxon>
        <taxon>Moraxellaceae</taxon>
        <taxon>Acinetobacter</taxon>
    </lineage>
</organism>
<evidence type="ECO:0000256" key="1">
    <source>
        <dbReference type="SAM" id="SignalP"/>
    </source>
</evidence>
<dbReference type="Proteomes" id="UP000263596">
    <property type="component" value="Unassembled WGS sequence"/>
</dbReference>
<feature type="chain" id="PRO_5017550693" evidence="1">
    <location>
        <begin position="28"/>
        <end position="130"/>
    </location>
</feature>
<feature type="signal peptide" evidence="1">
    <location>
        <begin position="1"/>
        <end position="27"/>
    </location>
</feature>
<name>A0A3D2SJ64_9GAMM</name>
<dbReference type="PROSITE" id="PS51257">
    <property type="entry name" value="PROKAR_LIPOPROTEIN"/>
    <property type="match status" value="1"/>
</dbReference>
<reference evidence="2 3" key="1">
    <citation type="journal article" date="2018" name="Nat. Biotechnol.">
        <title>A standardized bacterial taxonomy based on genome phylogeny substantially revises the tree of life.</title>
        <authorList>
            <person name="Parks D.H."/>
            <person name="Chuvochina M."/>
            <person name="Waite D.W."/>
            <person name="Rinke C."/>
            <person name="Skarshewski A."/>
            <person name="Chaumeil P.A."/>
            <person name="Hugenholtz P."/>
        </authorList>
    </citation>
    <scope>NUCLEOTIDE SEQUENCE [LARGE SCALE GENOMIC DNA]</scope>
    <source>
        <strain evidence="2">UBA9669</strain>
    </source>
</reference>
<evidence type="ECO:0000313" key="2">
    <source>
        <dbReference type="EMBL" id="HCK28842.1"/>
    </source>
</evidence>
<evidence type="ECO:0000313" key="3">
    <source>
        <dbReference type="Proteomes" id="UP000263596"/>
    </source>
</evidence>
<comment type="caution">
    <text evidence="2">The sequence shown here is derived from an EMBL/GenBank/DDBJ whole genome shotgun (WGS) entry which is preliminary data.</text>
</comment>
<sequence length="130" mass="14622">MFFRCVKKMLRLLAISGLCLGLMTGCATTTKLMSLGGGESPMQQVLKAQPEISHEHQNTSIQQVFNRVESPTVSRITVIQTGLMDDSVSAIKTEYLFKLDDKKWQLQNKQQSYQCARGKNTRSFQSKLCS</sequence>